<comment type="subcellular location">
    <subcellularLocation>
        <location evidence="1">Cytoplasmic vesicle</location>
        <location evidence="1">Secretory vesicle</location>
        <location evidence="1">Acrosome</location>
    </subcellularLocation>
    <subcellularLocation>
        <location evidence="2">Golgi apparatus</location>
    </subcellularLocation>
</comment>
<dbReference type="PANTHER" id="PTHR47228:SF1">
    <property type="entry name" value="SPERMATOGENESIS-ASSOCIATED PROTEIN 16"/>
    <property type="match status" value="1"/>
</dbReference>
<dbReference type="FunFam" id="1.25.40.10:FF:000281">
    <property type="entry name" value="Spermatogenesis associated 16"/>
    <property type="match status" value="1"/>
</dbReference>
<proteinExistence type="inferred from homology"/>
<evidence type="ECO:0000256" key="10">
    <source>
        <dbReference type="SAM" id="MobiDB-lite"/>
    </source>
</evidence>
<keyword evidence="6" id="KW-0333">Golgi apparatus</keyword>
<dbReference type="AlphaFoldDB" id="A0A8B9ZPP1"/>
<evidence type="ECO:0000256" key="1">
    <source>
        <dbReference type="ARBA" id="ARBA00004218"/>
    </source>
</evidence>
<evidence type="ECO:0000256" key="3">
    <source>
        <dbReference type="ARBA" id="ARBA00022473"/>
    </source>
</evidence>
<organism evidence="11 12">
    <name type="scientific">Anas zonorhyncha</name>
    <name type="common">Eastern spot-billed duck</name>
    <dbReference type="NCBI Taxonomy" id="75864"/>
    <lineage>
        <taxon>Eukaryota</taxon>
        <taxon>Metazoa</taxon>
        <taxon>Chordata</taxon>
        <taxon>Craniata</taxon>
        <taxon>Vertebrata</taxon>
        <taxon>Euteleostomi</taxon>
        <taxon>Archelosauria</taxon>
        <taxon>Archosauria</taxon>
        <taxon>Dinosauria</taxon>
        <taxon>Saurischia</taxon>
        <taxon>Theropoda</taxon>
        <taxon>Coelurosauria</taxon>
        <taxon>Aves</taxon>
        <taxon>Neognathae</taxon>
        <taxon>Galloanserae</taxon>
        <taxon>Anseriformes</taxon>
        <taxon>Anatidae</taxon>
        <taxon>Anatinae</taxon>
        <taxon>Anas</taxon>
    </lineage>
</organism>
<keyword evidence="5" id="KW-0744">Spermatogenesis</keyword>
<reference evidence="11" key="2">
    <citation type="submission" date="2025-09" db="UniProtKB">
        <authorList>
            <consortium name="Ensembl"/>
        </authorList>
    </citation>
    <scope>IDENTIFICATION</scope>
</reference>
<keyword evidence="12" id="KW-1185">Reference proteome</keyword>
<dbReference type="Ensembl" id="ENSAZOT00000007306.1">
    <property type="protein sequence ID" value="ENSAZOP00000006844.1"/>
    <property type="gene ID" value="ENSAZOG00000004361.1"/>
</dbReference>
<dbReference type="Pfam" id="PF15015">
    <property type="entry name" value="NYD-SP12_N"/>
    <property type="match status" value="1"/>
</dbReference>
<evidence type="ECO:0000313" key="12">
    <source>
        <dbReference type="Proteomes" id="UP000694549"/>
    </source>
</evidence>
<dbReference type="InterPro" id="IPR029161">
    <property type="entry name" value="SPATA16"/>
</dbReference>
<keyword evidence="3" id="KW-0217">Developmental protein</keyword>
<dbReference type="GO" id="GO:0005794">
    <property type="term" value="C:Golgi apparatus"/>
    <property type="evidence" value="ECO:0007669"/>
    <property type="project" value="UniProtKB-SubCell"/>
</dbReference>
<evidence type="ECO:0000256" key="8">
    <source>
        <dbReference type="ARBA" id="ARBA00061195"/>
    </source>
</evidence>
<feature type="region of interest" description="Disordered" evidence="10">
    <location>
        <begin position="65"/>
        <end position="96"/>
    </location>
</feature>
<sequence length="567" mass="65085">MEPGSNFDFQKYFLSASRRNETSRQKHANKEPNVVANKLNDIPEAPQEVKKHLRDVAVESMERIKTAEIKTENQSNDADRASRKRKSETNEKLTEKKEAVMLEPGNRLIPAPLSHIPLKTLLDIETELVYIDEEEISFEFAEVAMPAGRRSAHRGCATTAMSAPSVPRVDKQLQVALWDASDRYRQKNYAVAAAQFATALELCSKGVATGKPFDSSPEDISSIASFIETKLVTCYLKLGKPDLALNHSHRSIFLNPAYFRNHLRQAAVFRCLERYSEAARSAMIADYMYWLTGGTEQHISKLIKLYWQAMIEEAITREESFSVMYTPFVKKIKVDKTDKIKDTFAKKHPDYVEHIYTDPHGLHILPQTTEWSSPPSQQYLLTLGFRNKHIGKILEKLSSRKLPIFSDQKAPFSPITEEESRRHWETVGKKIMPVMDFIRSTKLTDNFCACSHVIEKLHYASILGRLQQVTEQSQVINQAMAELASIPYLQDISQQDAELLQSLMADAMDTLEGRKSDKERVWNKIEKIGIIEDFLYQVEDSYLKNKRLRAARREKMKMKRLQNTQQH</sequence>
<dbReference type="InterPro" id="IPR011990">
    <property type="entry name" value="TPR-like_helical_dom_sf"/>
</dbReference>
<dbReference type="PANTHER" id="PTHR47228">
    <property type="entry name" value="SPERMATOGENESIS-ASSOCIATED PROTEIN 16"/>
    <property type="match status" value="1"/>
</dbReference>
<dbReference type="GO" id="GO:0030154">
    <property type="term" value="P:cell differentiation"/>
    <property type="evidence" value="ECO:0007669"/>
    <property type="project" value="UniProtKB-KW"/>
</dbReference>
<dbReference type="GO" id="GO:0001669">
    <property type="term" value="C:acrosomal vesicle"/>
    <property type="evidence" value="ECO:0007669"/>
    <property type="project" value="UniProtKB-SubCell"/>
</dbReference>
<protein>
    <recommendedName>
        <fullName evidence="9">Spermatogenesis-associated protein 16</fullName>
    </recommendedName>
</protein>
<keyword evidence="7" id="KW-0968">Cytoplasmic vesicle</keyword>
<name>A0A8B9ZPP1_9AVES</name>
<evidence type="ECO:0000313" key="11">
    <source>
        <dbReference type="Ensembl" id="ENSAZOP00000006844.1"/>
    </source>
</evidence>
<evidence type="ECO:0000256" key="5">
    <source>
        <dbReference type="ARBA" id="ARBA00022871"/>
    </source>
</evidence>
<evidence type="ECO:0000256" key="6">
    <source>
        <dbReference type="ARBA" id="ARBA00023034"/>
    </source>
</evidence>
<evidence type="ECO:0000256" key="2">
    <source>
        <dbReference type="ARBA" id="ARBA00004555"/>
    </source>
</evidence>
<evidence type="ECO:0000256" key="7">
    <source>
        <dbReference type="ARBA" id="ARBA00023329"/>
    </source>
</evidence>
<dbReference type="GO" id="GO:0007283">
    <property type="term" value="P:spermatogenesis"/>
    <property type="evidence" value="ECO:0007669"/>
    <property type="project" value="UniProtKB-KW"/>
</dbReference>
<evidence type="ECO:0000256" key="9">
    <source>
        <dbReference type="ARBA" id="ARBA00071336"/>
    </source>
</evidence>
<keyword evidence="4" id="KW-0221">Differentiation</keyword>
<dbReference type="Gene3D" id="1.25.40.10">
    <property type="entry name" value="Tetratricopeptide repeat domain"/>
    <property type="match status" value="1"/>
</dbReference>
<reference evidence="11" key="1">
    <citation type="submission" date="2025-08" db="UniProtKB">
        <authorList>
            <consortium name="Ensembl"/>
        </authorList>
    </citation>
    <scope>IDENTIFICATION</scope>
</reference>
<comment type="similarity">
    <text evidence="8">Belongs to the SPATA16 family.</text>
</comment>
<dbReference type="Proteomes" id="UP000694549">
    <property type="component" value="Unplaced"/>
</dbReference>
<dbReference type="SUPFAM" id="SSF48452">
    <property type="entry name" value="TPR-like"/>
    <property type="match status" value="1"/>
</dbReference>
<evidence type="ECO:0000256" key="4">
    <source>
        <dbReference type="ARBA" id="ARBA00022782"/>
    </source>
</evidence>
<accession>A0A8B9ZPP1</accession>